<proteinExistence type="predicted"/>
<organism evidence="1 2">
    <name type="scientific">Hydra vulgaris</name>
    <name type="common">Hydra</name>
    <name type="synonym">Hydra attenuata</name>
    <dbReference type="NCBI Taxonomy" id="6087"/>
    <lineage>
        <taxon>Eukaryota</taxon>
        <taxon>Metazoa</taxon>
        <taxon>Cnidaria</taxon>
        <taxon>Hydrozoa</taxon>
        <taxon>Hydroidolina</taxon>
        <taxon>Anthoathecata</taxon>
        <taxon>Aplanulata</taxon>
        <taxon>Hydridae</taxon>
        <taxon>Hydra</taxon>
    </lineage>
</organism>
<evidence type="ECO:0000313" key="2">
    <source>
        <dbReference type="RefSeq" id="XP_065671565.1"/>
    </source>
</evidence>
<reference evidence="2" key="1">
    <citation type="submission" date="2025-08" db="UniProtKB">
        <authorList>
            <consortium name="RefSeq"/>
        </authorList>
    </citation>
    <scope>IDENTIFICATION</scope>
</reference>
<dbReference type="RefSeq" id="XP_065671565.1">
    <property type="nucleotide sequence ID" value="XM_065815493.1"/>
</dbReference>
<dbReference type="PANTHER" id="PTHR46601">
    <property type="entry name" value="ULP_PROTEASE DOMAIN-CONTAINING PROTEIN"/>
    <property type="match status" value="1"/>
</dbReference>
<accession>A0ABM4DB28</accession>
<keyword evidence="1" id="KW-1185">Reference proteome</keyword>
<dbReference type="PANTHER" id="PTHR46601:SF1">
    <property type="entry name" value="ADF-H DOMAIN-CONTAINING PROTEIN"/>
    <property type="match status" value="1"/>
</dbReference>
<sequence length="839" mass="96861">MEKCSIGLQCNVDCHKQGLTRRQGLLDLSAFSSVEKQELLWRAGLFDCEKLFTTVCYYHREYFGAAFERKFQKCCNLYKKHGNRKKNVKGNVKISLSMAITLKTQDIAAVPGWKLCSSCYKRVHCINKELKSIDQCYSRIEPEQEQRSSLNESLGSIGVSPIKLKSIPKHQRLPAAKRKFDQITGATANKIKKVYDIDPMITLTPSCTPLSSSSDNQIDDLYSLLNELKDKIKNVTSYSAKIQTLTLTPESWSLAKSAEFFNVSNYLVREARKAKKKHGILHKPSSKKGKSLSHATIDLVHSFYQSDEYTRMLPGKKDFVSIGYRQHMQKRLILINLKELYVAFKFQHSNLNVGFSKFCSLRPRWCITTNSSGTHCVCVCTYHQNVKLLTDALKIDKDYRDLMEMIVCNRDNVECMLHRCPLCPRIAALKEFLTAKFDNSDKEITINQWQHTDRTTLINQKINIEDVIDLICNKIDKLTSHSLIAKSQAKYLKDCKELLNQNECIVLGDFTENFQFIVQDEVQSYHWNKPKCTLHPIIIYYKSNDKLLLKSFCILSDDAEHDVYFVYKIQQLITNYIKANILQISNIKYFTDGCAAQYKNFKNFINLCHHKEDFDIDAEWVFFATSHGKSACDGIGGTVKRLTAQASLKRTVTGQILEVDKMFEFCVTNIKNIQFILVYKIEINEVRSSLQPRFTMGRTLPGTRSFHHFIPIDKYTISFKRMSQQTDVQTFKLVQIPNELVVQQVIYNHMDYVACMYDSFWWIGIINKKDEGEGDYKIQFMHPHGPSPSFSWPAREDMCWVPSNHILCTIDPPSTTNGRVYKISEIELAKIIEQNNQDF</sequence>
<dbReference type="GeneID" id="136089477"/>
<protein>
    <submittedName>
        <fullName evidence="2">Uncharacterized protein LOC136089477</fullName>
    </submittedName>
</protein>
<gene>
    <name evidence="2" type="primary">LOC136089477</name>
</gene>
<evidence type="ECO:0000313" key="1">
    <source>
        <dbReference type="Proteomes" id="UP001652625"/>
    </source>
</evidence>
<dbReference type="Proteomes" id="UP001652625">
    <property type="component" value="Chromosome 13"/>
</dbReference>
<name>A0ABM4DB28_HYDVU</name>